<feature type="compositionally biased region" description="Low complexity" evidence="1">
    <location>
        <begin position="28"/>
        <end position="42"/>
    </location>
</feature>
<evidence type="ECO:0000256" key="1">
    <source>
        <dbReference type="SAM" id="MobiDB-lite"/>
    </source>
</evidence>
<feature type="region of interest" description="Disordered" evidence="1">
    <location>
        <begin position="22"/>
        <end position="62"/>
    </location>
</feature>
<gene>
    <name evidence="3" type="ORF">EANT1437_LOCUS1187</name>
</gene>
<evidence type="ECO:0000313" key="3">
    <source>
        <dbReference type="EMBL" id="CAD9657386.1"/>
    </source>
</evidence>
<protein>
    <submittedName>
        <fullName evidence="3">Uncharacterized protein</fullName>
    </submittedName>
</protein>
<proteinExistence type="predicted"/>
<organism evidence="3">
    <name type="scientific">Eucampia antarctica</name>
    <dbReference type="NCBI Taxonomy" id="49252"/>
    <lineage>
        <taxon>Eukaryota</taxon>
        <taxon>Sar</taxon>
        <taxon>Stramenopiles</taxon>
        <taxon>Ochrophyta</taxon>
        <taxon>Bacillariophyta</taxon>
        <taxon>Mediophyceae</taxon>
        <taxon>Biddulphiophycidae</taxon>
        <taxon>Hemiaulales</taxon>
        <taxon>Hemiaulaceae</taxon>
        <taxon>Eucampia</taxon>
    </lineage>
</organism>
<feature type="signal peptide" evidence="2">
    <location>
        <begin position="1"/>
        <end position="17"/>
    </location>
</feature>
<dbReference type="EMBL" id="HBHI01002404">
    <property type="protein sequence ID" value="CAD9657386.1"/>
    <property type="molecule type" value="Transcribed_RNA"/>
</dbReference>
<reference evidence="3" key="1">
    <citation type="submission" date="2021-01" db="EMBL/GenBank/DDBJ databases">
        <authorList>
            <person name="Corre E."/>
            <person name="Pelletier E."/>
            <person name="Niang G."/>
            <person name="Scheremetjew M."/>
            <person name="Finn R."/>
            <person name="Kale V."/>
            <person name="Holt S."/>
            <person name="Cochrane G."/>
            <person name="Meng A."/>
            <person name="Brown T."/>
            <person name="Cohen L."/>
        </authorList>
    </citation>
    <scope>NUCLEOTIDE SEQUENCE</scope>
    <source>
        <strain evidence="3">CCMP1452</strain>
    </source>
</reference>
<accession>A0A7S2R0T6</accession>
<evidence type="ECO:0000256" key="2">
    <source>
        <dbReference type="SAM" id="SignalP"/>
    </source>
</evidence>
<dbReference type="AlphaFoldDB" id="A0A7S2R0T6"/>
<sequence length="394" mass="43997">MKYSIFFLLFLLGTVSPQDPAATETEVSEASVAPSESSMEPSQNTPSPTGLPSMEPSYSKPPDYTLPNPVCTLKEVDPQQWYSFACEFSGIVKPKCATVSMEIRNGLDCKEEYDLKQHNQVVKVDNEAEGLDESDQTVYLAEAAIHPKEPKEDDVTAVLSEEEIKFCLYVKLENCEGNLMLFKEIKVTLLKGIMGTLELEGLTNAKFEDTVEETVTTNSDLKLEAYRCKKNPTDVEDVVEDPLEGNKVLNICIEIDEAAGPAEYMLGEVLELELKKEATSEADKNVFNFDRQENFNKEVVFDLFKEEQRMMVGLKLPIDFFLDVRPITASGKIALKDPISRRLLQNTNIDTAKDSKFSSKIEVSSNHDIYASSSASKSNLMVLVLFSVTTMLLN</sequence>
<feature type="chain" id="PRO_5031453641" evidence="2">
    <location>
        <begin position="18"/>
        <end position="394"/>
    </location>
</feature>
<keyword evidence="2" id="KW-0732">Signal</keyword>
<name>A0A7S2R0T6_9STRA</name>